<dbReference type="PANTHER" id="PTHR47783:SF1">
    <property type="entry name" value="ZN(II)2CYS6 TRANSCRIPTION FACTOR (EUROFUNG)"/>
    <property type="match status" value="1"/>
</dbReference>
<dbReference type="AlphaFoldDB" id="A0A423WSU9"/>
<reference evidence="5 6" key="1">
    <citation type="submission" date="2015-09" db="EMBL/GenBank/DDBJ databases">
        <title>Host preference determinants of Valsa canker pathogens revealed by comparative genomics.</title>
        <authorList>
            <person name="Yin Z."/>
            <person name="Huang L."/>
        </authorList>
    </citation>
    <scope>NUCLEOTIDE SEQUENCE [LARGE SCALE GENOMIC DNA]</scope>
    <source>
        <strain evidence="5 6">03-1</strain>
    </source>
</reference>
<dbReference type="SMART" id="SM00066">
    <property type="entry name" value="GAL4"/>
    <property type="match status" value="1"/>
</dbReference>
<dbReference type="SMART" id="SM00906">
    <property type="entry name" value="Fungal_trans"/>
    <property type="match status" value="1"/>
</dbReference>
<dbReference type="EMBL" id="LKEA01000010">
    <property type="protein sequence ID" value="ROW06387.1"/>
    <property type="molecule type" value="Genomic_DNA"/>
</dbReference>
<evidence type="ECO:0000313" key="5">
    <source>
        <dbReference type="EMBL" id="ROW06387.1"/>
    </source>
</evidence>
<dbReference type="CDD" id="cd12148">
    <property type="entry name" value="fungal_TF_MHR"/>
    <property type="match status" value="1"/>
</dbReference>
<dbReference type="Pfam" id="PF04082">
    <property type="entry name" value="Fungal_trans"/>
    <property type="match status" value="1"/>
</dbReference>
<keyword evidence="6" id="KW-1185">Reference proteome</keyword>
<evidence type="ECO:0000256" key="1">
    <source>
        <dbReference type="ARBA" id="ARBA00022723"/>
    </source>
</evidence>
<dbReference type="GO" id="GO:0008270">
    <property type="term" value="F:zinc ion binding"/>
    <property type="evidence" value="ECO:0007669"/>
    <property type="project" value="InterPro"/>
</dbReference>
<proteinExistence type="predicted"/>
<dbReference type="SUPFAM" id="SSF57701">
    <property type="entry name" value="Zn2/Cys6 DNA-binding domain"/>
    <property type="match status" value="1"/>
</dbReference>
<dbReference type="OrthoDB" id="2354469at2759"/>
<sequence>MATPSNGTIPLPKQIRFVNNQGQPPSKRRRVNAACLTCRKRKTRCDGEKPTCTTCDRNGHLCLGYPEQPDKTRPDPTISPVKLEGGGSNEISVEPEEDYIEQADDGQEDERRHSKAQNRASQQPQVRKEGGNNRKDRRDSTTSSATTTAKPGSDGIECEANPSNTQTPGRSGKRLSLQRTVSYSEDGRSSSNRSPVQHHRESHRVPYFRYFGPTAIVPGYKQMVVNVQHYHRRISRGGSMSAASPNSILSYHSSLPSLAETFLDASDDIPVYDPNDPAPVHPITTSLIKTFFLHLGCSYPFLREDKTLRLVKEKRLDAILVDAMCALAARFSNIDALATDGNGSKSDYGNAFAQRARAATVDTFPCPTVGAVQAFLLLAYEGFGANQDSTLWMYLGLAIRMAIDLGLQRNEGVQYQGDKDPWYTRSWTHTGGDEEDVSTGVGEGEPLNPDEQNEIVQERIDTAWAVYVLDRIISSGTGRPVTVRDEEFELPIPEAVTDPVSGWPLPYPAFIQIIQFYGRVSDVLNKIKRVQDLTEEKMGILAKIEHDLTKLYHKQDPQLHFNPLHFQNFVKNGQGTTFILLHVWFHALIILLHQPLLTYFGSREPQLTPHSRELAMSSAKTIADILALAELIDPKSYIGNPFTSQPIYIAACAFLTESAAIVSQPVSRNTSPPTANGTHAKLSRAGQGKPSSNTEGKSSKHSLLADAANQNYQRCYKSLQQLNMYWGGANYILVVLEHRSKGIWDCETYTAEDLTSAEHTSDRLVADRDDELA</sequence>
<dbReference type="Gene3D" id="4.10.240.10">
    <property type="entry name" value="Zn(2)-C6 fungal-type DNA-binding domain"/>
    <property type="match status" value="1"/>
</dbReference>
<feature type="region of interest" description="Disordered" evidence="3">
    <location>
        <begin position="65"/>
        <end position="201"/>
    </location>
</feature>
<evidence type="ECO:0000313" key="6">
    <source>
        <dbReference type="Proteomes" id="UP000283895"/>
    </source>
</evidence>
<dbReference type="Proteomes" id="UP000283895">
    <property type="component" value="Unassembled WGS sequence"/>
</dbReference>
<dbReference type="GO" id="GO:0003677">
    <property type="term" value="F:DNA binding"/>
    <property type="evidence" value="ECO:0007669"/>
    <property type="project" value="InterPro"/>
</dbReference>
<dbReference type="STRING" id="356882.A0A423WSU9"/>
<gene>
    <name evidence="5" type="ORF">VMCG_04281</name>
</gene>
<dbReference type="PROSITE" id="PS50048">
    <property type="entry name" value="ZN2_CY6_FUNGAL_2"/>
    <property type="match status" value="1"/>
</dbReference>
<dbReference type="PANTHER" id="PTHR47783">
    <property type="entry name" value="ZN(II)2CYS6 TRANSCRIPTION FACTOR (EUROFUNG)-RELATED"/>
    <property type="match status" value="1"/>
</dbReference>
<evidence type="ECO:0000256" key="2">
    <source>
        <dbReference type="ARBA" id="ARBA00023242"/>
    </source>
</evidence>
<keyword evidence="1" id="KW-0479">Metal-binding</keyword>
<dbReference type="PROSITE" id="PS00463">
    <property type="entry name" value="ZN2_CY6_FUNGAL_1"/>
    <property type="match status" value="1"/>
</dbReference>
<dbReference type="InterPro" id="IPR007219">
    <property type="entry name" value="XnlR_reg_dom"/>
</dbReference>
<feature type="compositionally biased region" description="Polar residues" evidence="3">
    <location>
        <begin position="666"/>
        <end position="677"/>
    </location>
</feature>
<feature type="region of interest" description="Disordered" evidence="3">
    <location>
        <begin position="666"/>
        <end position="701"/>
    </location>
</feature>
<comment type="caution">
    <text evidence="5">The sequence shown here is derived from an EMBL/GenBank/DDBJ whole genome shotgun (WGS) entry which is preliminary data.</text>
</comment>
<feature type="region of interest" description="Disordered" evidence="3">
    <location>
        <begin position="428"/>
        <end position="449"/>
    </location>
</feature>
<organism evidence="5 6">
    <name type="scientific">Cytospora schulzeri</name>
    <dbReference type="NCBI Taxonomy" id="448051"/>
    <lineage>
        <taxon>Eukaryota</taxon>
        <taxon>Fungi</taxon>
        <taxon>Dikarya</taxon>
        <taxon>Ascomycota</taxon>
        <taxon>Pezizomycotina</taxon>
        <taxon>Sordariomycetes</taxon>
        <taxon>Sordariomycetidae</taxon>
        <taxon>Diaporthales</taxon>
        <taxon>Cytosporaceae</taxon>
        <taxon>Cytospora</taxon>
    </lineage>
</organism>
<dbReference type="GO" id="GO:0000981">
    <property type="term" value="F:DNA-binding transcription factor activity, RNA polymerase II-specific"/>
    <property type="evidence" value="ECO:0007669"/>
    <property type="project" value="InterPro"/>
</dbReference>
<feature type="compositionally biased region" description="Acidic residues" evidence="3">
    <location>
        <begin position="93"/>
        <end position="108"/>
    </location>
</feature>
<feature type="compositionally biased region" description="Polar residues" evidence="3">
    <location>
        <begin position="177"/>
        <end position="195"/>
    </location>
</feature>
<name>A0A423WSU9_9PEZI</name>
<feature type="compositionally biased region" description="Basic and acidic residues" evidence="3">
    <location>
        <begin position="126"/>
        <end position="140"/>
    </location>
</feature>
<accession>A0A423WSU9</accession>
<dbReference type="InterPro" id="IPR036864">
    <property type="entry name" value="Zn2-C6_fun-type_DNA-bd_sf"/>
</dbReference>
<dbReference type="InterPro" id="IPR001138">
    <property type="entry name" value="Zn2Cys6_DnaBD"/>
</dbReference>
<evidence type="ECO:0000259" key="4">
    <source>
        <dbReference type="PROSITE" id="PS50048"/>
    </source>
</evidence>
<dbReference type="Pfam" id="PF00172">
    <property type="entry name" value="Zn_clus"/>
    <property type="match status" value="1"/>
</dbReference>
<evidence type="ECO:0000256" key="3">
    <source>
        <dbReference type="SAM" id="MobiDB-lite"/>
    </source>
</evidence>
<feature type="domain" description="Zn(2)-C6 fungal-type" evidence="4">
    <location>
        <begin position="34"/>
        <end position="62"/>
    </location>
</feature>
<dbReference type="CDD" id="cd00067">
    <property type="entry name" value="GAL4"/>
    <property type="match status" value="1"/>
</dbReference>
<protein>
    <recommendedName>
        <fullName evidence="4">Zn(2)-C6 fungal-type domain-containing protein</fullName>
    </recommendedName>
</protein>
<keyword evidence="2" id="KW-0539">Nucleus</keyword>
<dbReference type="GO" id="GO:0006351">
    <property type="term" value="P:DNA-templated transcription"/>
    <property type="evidence" value="ECO:0007669"/>
    <property type="project" value="InterPro"/>
</dbReference>